<feature type="domain" description="Pseudouridine synthase I TruA alpha/beta" evidence="7">
    <location>
        <begin position="317"/>
        <end position="382"/>
    </location>
</feature>
<reference evidence="8" key="1">
    <citation type="journal article" date="2019" name="Plant J.">
        <title>Chlorella vulgaris genome assembly and annotation reveals the molecular basis for metabolic acclimation to high light conditions.</title>
        <authorList>
            <person name="Cecchin M."/>
            <person name="Marcolungo L."/>
            <person name="Rossato M."/>
            <person name="Girolomoni L."/>
            <person name="Cosentino E."/>
            <person name="Cuine S."/>
            <person name="Li-Beisson Y."/>
            <person name="Delledonne M."/>
            <person name="Ballottari M."/>
        </authorList>
    </citation>
    <scope>NUCLEOTIDE SEQUENCE</scope>
    <source>
        <strain evidence="8">211/11P</strain>
    </source>
</reference>
<dbReference type="Gene3D" id="3.30.70.580">
    <property type="entry name" value="Pseudouridine synthase I, catalytic domain, N-terminal subdomain"/>
    <property type="match status" value="1"/>
</dbReference>
<accession>A0A9D4YWK1</accession>
<dbReference type="OrthoDB" id="10256309at2759"/>
<comment type="similarity">
    <text evidence="1 5">Belongs to the tRNA pseudouridine synthase TruA family.</text>
</comment>
<keyword evidence="9" id="KW-1185">Reference proteome</keyword>
<dbReference type="AlphaFoldDB" id="A0A9D4YWK1"/>
<dbReference type="Proteomes" id="UP001055712">
    <property type="component" value="Unassembled WGS sequence"/>
</dbReference>
<feature type="compositionally biased region" description="Low complexity" evidence="6">
    <location>
        <begin position="233"/>
        <end position="257"/>
    </location>
</feature>
<feature type="region of interest" description="Disordered" evidence="6">
    <location>
        <begin position="466"/>
        <end position="492"/>
    </location>
</feature>
<evidence type="ECO:0000256" key="5">
    <source>
        <dbReference type="RuleBase" id="RU003792"/>
    </source>
</evidence>
<dbReference type="GO" id="GO:0031119">
    <property type="term" value="P:tRNA pseudouridine synthesis"/>
    <property type="evidence" value="ECO:0007669"/>
    <property type="project" value="TreeGrafter"/>
</dbReference>
<feature type="compositionally biased region" description="Basic and acidic residues" evidence="6">
    <location>
        <begin position="466"/>
        <end position="478"/>
    </location>
</feature>
<feature type="compositionally biased region" description="Low complexity" evidence="6">
    <location>
        <begin position="479"/>
        <end position="492"/>
    </location>
</feature>
<dbReference type="EMBL" id="SIDB01000007">
    <property type="protein sequence ID" value="KAI3430436.1"/>
    <property type="molecule type" value="Genomic_DNA"/>
</dbReference>
<dbReference type="GO" id="GO:1990481">
    <property type="term" value="P:mRNA pseudouridine synthesis"/>
    <property type="evidence" value="ECO:0007669"/>
    <property type="project" value="TreeGrafter"/>
</dbReference>
<comment type="catalytic activity">
    <reaction evidence="4">
        <text>a uridine in tRNA = a pseudouridine in tRNA</text>
        <dbReference type="Rhea" id="RHEA:54572"/>
        <dbReference type="Rhea" id="RHEA-COMP:13339"/>
        <dbReference type="Rhea" id="RHEA-COMP:13934"/>
        <dbReference type="ChEBI" id="CHEBI:65314"/>
        <dbReference type="ChEBI" id="CHEBI:65315"/>
    </reaction>
</comment>
<protein>
    <recommendedName>
        <fullName evidence="5">tRNA pseudouridine synthase</fullName>
        <ecNumber evidence="5">5.4.99.12</ecNumber>
    </recommendedName>
</protein>
<feature type="compositionally biased region" description="Acidic residues" evidence="6">
    <location>
        <begin position="201"/>
        <end position="215"/>
    </location>
</feature>
<evidence type="ECO:0000259" key="7">
    <source>
        <dbReference type="Pfam" id="PF01416"/>
    </source>
</evidence>
<dbReference type="PANTHER" id="PTHR11142">
    <property type="entry name" value="PSEUDOURIDYLATE SYNTHASE"/>
    <property type="match status" value="1"/>
</dbReference>
<organism evidence="8 9">
    <name type="scientific">Chlorella vulgaris</name>
    <name type="common">Green alga</name>
    <dbReference type="NCBI Taxonomy" id="3077"/>
    <lineage>
        <taxon>Eukaryota</taxon>
        <taxon>Viridiplantae</taxon>
        <taxon>Chlorophyta</taxon>
        <taxon>core chlorophytes</taxon>
        <taxon>Trebouxiophyceae</taxon>
        <taxon>Chlorellales</taxon>
        <taxon>Chlorellaceae</taxon>
        <taxon>Chlorella clade</taxon>
        <taxon>Chlorella</taxon>
    </lineage>
</organism>
<dbReference type="InterPro" id="IPR020103">
    <property type="entry name" value="PsdUridine_synth_cat_dom_sf"/>
</dbReference>
<evidence type="ECO:0000256" key="6">
    <source>
        <dbReference type="SAM" id="MobiDB-lite"/>
    </source>
</evidence>
<evidence type="ECO:0000256" key="4">
    <source>
        <dbReference type="ARBA" id="ARBA00036943"/>
    </source>
</evidence>
<dbReference type="Gene3D" id="3.30.70.660">
    <property type="entry name" value="Pseudouridine synthase I, catalytic domain, C-terminal subdomain"/>
    <property type="match status" value="1"/>
</dbReference>
<evidence type="ECO:0000256" key="2">
    <source>
        <dbReference type="ARBA" id="ARBA00022694"/>
    </source>
</evidence>
<evidence type="ECO:0000256" key="3">
    <source>
        <dbReference type="ARBA" id="ARBA00023235"/>
    </source>
</evidence>
<comment type="caution">
    <text evidence="8">The sequence shown here is derived from an EMBL/GenBank/DDBJ whole genome shotgun (WGS) entry which is preliminary data.</text>
</comment>
<dbReference type="InterPro" id="IPR020095">
    <property type="entry name" value="PsdUridine_synth_TruA_C"/>
</dbReference>
<evidence type="ECO:0000256" key="1">
    <source>
        <dbReference type="ARBA" id="ARBA00009375"/>
    </source>
</evidence>
<name>A0A9D4YWK1_CHLVU</name>
<evidence type="ECO:0000313" key="9">
    <source>
        <dbReference type="Proteomes" id="UP001055712"/>
    </source>
</evidence>
<dbReference type="EC" id="5.4.99.12" evidence="5"/>
<dbReference type="InterPro" id="IPR001406">
    <property type="entry name" value="PsdUridine_synth_TruA"/>
</dbReference>
<keyword evidence="2 5" id="KW-0819">tRNA processing</keyword>
<dbReference type="Pfam" id="PF01416">
    <property type="entry name" value="PseudoU_synth_1"/>
    <property type="match status" value="1"/>
</dbReference>
<dbReference type="PANTHER" id="PTHR11142:SF9">
    <property type="entry name" value="TRNA PSEUDOURIDINE SYNTHASE-RELATED"/>
    <property type="match status" value="1"/>
</dbReference>
<sequence>MFLGYEGTAYRGLQMQSNGRADDSVEDTLEEAIFRAGGILESNRGKLSKVAWSRSSRTDKSVHSVATVVGMKMEVDLAAFEADPEGQQLTAAINAHLPPEVRLFSIQRVNKSWNARTECTRRSYRYYLPASVLGLALDGGEADAARLALLRQAWESYQGTHPFHNYTRRRLYRGPAGPDGYSKRGKAGRRGGRDRGVAATDSEEDEGGQEVEDEVVGQREALQEEDVQEAQPASGTGSATSANGGDAAPAPGSSGSEGLEGPGGGDDGCEGSGSNKGRMQLVWNHERDGKDVVGRRHFRFIESCEADVEVKTLLPGGQACVMLSLTGGSFMLHQIRHMVGLAVAVARGSVPLEILHASLATPARINTPLAPPSTLVLTGAQFRPFMRSWSGEAAAAAQLSGSSLALREQGSAAQQAFLEGQLLPALDRLLAGEEWQRWQQDLECVRYDEGQAQELLAAHAEWLRERQASRERRQKEEAAAAAAEESGAEVAR</sequence>
<dbReference type="FunFam" id="3.30.70.580:FF:000002">
    <property type="entry name" value="tRNA pseudouridine synthase"/>
    <property type="match status" value="1"/>
</dbReference>
<dbReference type="GO" id="GO:0160147">
    <property type="term" value="F:tRNA pseudouridine(38-40) synthase activity"/>
    <property type="evidence" value="ECO:0007669"/>
    <property type="project" value="UniProtKB-EC"/>
</dbReference>
<keyword evidence="3 5" id="KW-0413">Isomerase</keyword>
<dbReference type="SUPFAM" id="SSF55120">
    <property type="entry name" value="Pseudouridine synthase"/>
    <property type="match status" value="2"/>
</dbReference>
<evidence type="ECO:0000313" key="8">
    <source>
        <dbReference type="EMBL" id="KAI3430436.1"/>
    </source>
</evidence>
<dbReference type="InterPro" id="IPR020097">
    <property type="entry name" value="PsdUridine_synth_TruA_a/b_dom"/>
</dbReference>
<feature type="region of interest" description="Disordered" evidence="6">
    <location>
        <begin position="168"/>
        <end position="277"/>
    </location>
</feature>
<dbReference type="InterPro" id="IPR020094">
    <property type="entry name" value="TruA/RsuA/RluB/E/F_N"/>
</dbReference>
<dbReference type="GO" id="GO:0003723">
    <property type="term" value="F:RNA binding"/>
    <property type="evidence" value="ECO:0007669"/>
    <property type="project" value="InterPro"/>
</dbReference>
<comment type="catalytic activity">
    <reaction evidence="5">
        <text>uridine(38/39/40) in tRNA = pseudouridine(38/39/40) in tRNA</text>
        <dbReference type="Rhea" id="RHEA:22376"/>
        <dbReference type="Rhea" id="RHEA-COMP:10085"/>
        <dbReference type="Rhea" id="RHEA-COMP:10087"/>
        <dbReference type="ChEBI" id="CHEBI:65314"/>
        <dbReference type="ChEBI" id="CHEBI:65315"/>
        <dbReference type="EC" id="5.4.99.12"/>
    </reaction>
</comment>
<gene>
    <name evidence="8" type="ORF">D9Q98_005031</name>
</gene>
<dbReference type="GO" id="GO:0005634">
    <property type="term" value="C:nucleus"/>
    <property type="evidence" value="ECO:0007669"/>
    <property type="project" value="TreeGrafter"/>
</dbReference>
<reference evidence="8" key="2">
    <citation type="submission" date="2020-11" db="EMBL/GenBank/DDBJ databases">
        <authorList>
            <person name="Cecchin M."/>
            <person name="Marcolungo L."/>
            <person name="Rossato M."/>
            <person name="Girolomoni L."/>
            <person name="Cosentino E."/>
            <person name="Cuine S."/>
            <person name="Li-Beisson Y."/>
            <person name="Delledonne M."/>
            <person name="Ballottari M."/>
        </authorList>
    </citation>
    <scope>NUCLEOTIDE SEQUENCE</scope>
    <source>
        <strain evidence="8">211/11P</strain>
        <tissue evidence="8">Whole cell</tissue>
    </source>
</reference>
<proteinExistence type="inferred from homology"/>